<dbReference type="RefSeq" id="WP_138664491.1">
    <property type="nucleotide sequence ID" value="NZ_VCKY01000006.1"/>
</dbReference>
<gene>
    <name evidence="1" type="ORF">ETD86_02825</name>
</gene>
<organism evidence="1 2">
    <name type="scientific">Nonomuraea turkmeniaca</name>
    <dbReference type="NCBI Taxonomy" id="103838"/>
    <lineage>
        <taxon>Bacteria</taxon>
        <taxon>Bacillati</taxon>
        <taxon>Actinomycetota</taxon>
        <taxon>Actinomycetes</taxon>
        <taxon>Streptosporangiales</taxon>
        <taxon>Streptosporangiaceae</taxon>
        <taxon>Nonomuraea</taxon>
    </lineage>
</organism>
<reference evidence="1 2" key="1">
    <citation type="submission" date="2019-05" db="EMBL/GenBank/DDBJ databases">
        <title>Draft genome sequence of Nonomuraea turkmeniaca DSM 43926.</title>
        <authorList>
            <person name="Saricaoglu S."/>
            <person name="Isik K."/>
        </authorList>
    </citation>
    <scope>NUCLEOTIDE SEQUENCE [LARGE SCALE GENOMIC DNA]</scope>
    <source>
        <strain evidence="1 2">DSM 43926</strain>
    </source>
</reference>
<dbReference type="EMBL" id="VCKY01000006">
    <property type="protein sequence ID" value="TMR24879.1"/>
    <property type="molecule type" value="Genomic_DNA"/>
</dbReference>
<dbReference type="OrthoDB" id="3541815at2"/>
<proteinExistence type="predicted"/>
<comment type="caution">
    <text evidence="1">The sequence shown here is derived from an EMBL/GenBank/DDBJ whole genome shotgun (WGS) entry which is preliminary data.</text>
</comment>
<evidence type="ECO:0000313" key="2">
    <source>
        <dbReference type="Proteomes" id="UP000309128"/>
    </source>
</evidence>
<keyword evidence="2" id="KW-1185">Reference proteome</keyword>
<dbReference type="AlphaFoldDB" id="A0A5S4FW58"/>
<evidence type="ECO:0000313" key="1">
    <source>
        <dbReference type="EMBL" id="TMR24879.1"/>
    </source>
</evidence>
<protein>
    <submittedName>
        <fullName evidence="1">Transposase</fullName>
    </submittedName>
</protein>
<name>A0A5S4FW58_9ACTN</name>
<sequence length="68" mass="7491">MASIWRGPRGVEVQIIVLDTTPLFKVTQVLNGRRYFLAYSASIDGLRQHVDLADLVEVIALPVGRGTP</sequence>
<accession>A0A5S4FW58</accession>
<dbReference type="Proteomes" id="UP000309128">
    <property type="component" value="Unassembled WGS sequence"/>
</dbReference>